<evidence type="ECO:0000259" key="6">
    <source>
        <dbReference type="PROSITE" id="PS50931"/>
    </source>
</evidence>
<gene>
    <name evidence="7" type="ORF">V1Y59_11910</name>
</gene>
<dbReference type="InterPro" id="IPR036388">
    <property type="entry name" value="WH-like_DNA-bd_sf"/>
</dbReference>
<evidence type="ECO:0000256" key="5">
    <source>
        <dbReference type="ARBA" id="ARBA00023163"/>
    </source>
</evidence>
<evidence type="ECO:0000256" key="2">
    <source>
        <dbReference type="ARBA" id="ARBA00023015"/>
    </source>
</evidence>
<comment type="caution">
    <text evidence="7">The sequence shown here is derived from an EMBL/GenBank/DDBJ whole genome shotgun (WGS) entry which is preliminary data.</text>
</comment>
<dbReference type="PROSITE" id="PS50931">
    <property type="entry name" value="HTH_LYSR"/>
    <property type="match status" value="1"/>
</dbReference>
<dbReference type="Gene3D" id="3.40.190.290">
    <property type="match status" value="1"/>
</dbReference>
<dbReference type="CDD" id="cd00090">
    <property type="entry name" value="HTH_ARSR"/>
    <property type="match status" value="1"/>
</dbReference>
<keyword evidence="8" id="KW-1185">Reference proteome</keyword>
<evidence type="ECO:0000256" key="3">
    <source>
        <dbReference type="ARBA" id="ARBA00023125"/>
    </source>
</evidence>
<dbReference type="InterPro" id="IPR005119">
    <property type="entry name" value="LysR_subst-bd"/>
</dbReference>
<dbReference type="SUPFAM" id="SSF53850">
    <property type="entry name" value="Periplasmic binding protein-like II"/>
    <property type="match status" value="1"/>
</dbReference>
<sequence>MLNVTRLRILRELHLRGTLAQVADALSYSPSAISQQLSLLEREVGVPLLEHVGRRVRLTDDAVTLVGHTEVVLAQLEQAEAELAATQPSVSGTLRVASFQSVALEIVPPALTRLNEAYPALQVEITQRVVDAAFSGLLAHDFDLILGEEYPDLPDPPRTGTDRADLVRDSLFLAVPSHGPWAQTPERIADLADAPWALDPEGTASGDWGRAVCRGAGFEPRVMLEGPDPLLHAQMVRTGHALAFVTALIAAEHLRGAQLAALPGDPERILYTSVRAGRTGHPAVVAFRDVLAQVAAERRLDEPRHRLRATTG</sequence>
<dbReference type="Gene3D" id="1.10.10.10">
    <property type="entry name" value="Winged helix-like DNA-binding domain superfamily/Winged helix DNA-binding domain"/>
    <property type="match status" value="1"/>
</dbReference>
<keyword evidence="5" id="KW-0804">Transcription</keyword>
<evidence type="ECO:0000256" key="4">
    <source>
        <dbReference type="ARBA" id="ARBA00023159"/>
    </source>
</evidence>
<accession>A0ABU7MUH8</accession>
<dbReference type="Proteomes" id="UP001335729">
    <property type="component" value="Unassembled WGS sequence"/>
</dbReference>
<organism evidence="7 8">
    <name type="scientific">Gordonia prachuapensis</name>
    <dbReference type="NCBI Taxonomy" id="3115651"/>
    <lineage>
        <taxon>Bacteria</taxon>
        <taxon>Bacillati</taxon>
        <taxon>Actinomycetota</taxon>
        <taxon>Actinomycetes</taxon>
        <taxon>Mycobacteriales</taxon>
        <taxon>Gordoniaceae</taxon>
        <taxon>Gordonia</taxon>
    </lineage>
</organism>
<name>A0ABU7MUH8_9ACTN</name>
<dbReference type="EMBL" id="JAZDUE010000009">
    <property type="protein sequence ID" value="MEE4023786.1"/>
    <property type="molecule type" value="Genomic_DNA"/>
</dbReference>
<dbReference type="InterPro" id="IPR036390">
    <property type="entry name" value="WH_DNA-bd_sf"/>
</dbReference>
<evidence type="ECO:0000313" key="8">
    <source>
        <dbReference type="Proteomes" id="UP001335729"/>
    </source>
</evidence>
<keyword evidence="4" id="KW-0010">Activator</keyword>
<evidence type="ECO:0000256" key="1">
    <source>
        <dbReference type="ARBA" id="ARBA00009437"/>
    </source>
</evidence>
<keyword evidence="2" id="KW-0805">Transcription regulation</keyword>
<dbReference type="PANTHER" id="PTHR30346">
    <property type="entry name" value="TRANSCRIPTIONAL DUAL REGULATOR HCAR-RELATED"/>
    <property type="match status" value="1"/>
</dbReference>
<comment type="similarity">
    <text evidence="1">Belongs to the LysR transcriptional regulatory family.</text>
</comment>
<dbReference type="InterPro" id="IPR011991">
    <property type="entry name" value="ArsR-like_HTH"/>
</dbReference>
<dbReference type="Pfam" id="PF03466">
    <property type="entry name" value="LysR_substrate"/>
    <property type="match status" value="1"/>
</dbReference>
<dbReference type="InterPro" id="IPR000847">
    <property type="entry name" value="LysR_HTH_N"/>
</dbReference>
<dbReference type="PANTHER" id="PTHR30346:SF29">
    <property type="entry name" value="LYSR SUBSTRATE-BINDING"/>
    <property type="match status" value="1"/>
</dbReference>
<evidence type="ECO:0000313" key="7">
    <source>
        <dbReference type="EMBL" id="MEE4023786.1"/>
    </source>
</evidence>
<keyword evidence="3" id="KW-0238">DNA-binding</keyword>
<reference evidence="7 8" key="1">
    <citation type="submission" date="2024-01" db="EMBL/GenBank/DDBJ databases">
        <title>Draft genome sequence of Gordonia sp. PKS22-38.</title>
        <authorList>
            <person name="Suphannarot A."/>
            <person name="Mingma R."/>
        </authorList>
    </citation>
    <scope>NUCLEOTIDE SEQUENCE [LARGE SCALE GENOMIC DNA]</scope>
    <source>
        <strain evidence="7 8">PKS22-38</strain>
    </source>
</reference>
<dbReference type="RefSeq" id="WP_330505179.1">
    <property type="nucleotide sequence ID" value="NZ_JAZDUE010000009.1"/>
</dbReference>
<feature type="domain" description="HTH lysR-type" evidence="6">
    <location>
        <begin position="2"/>
        <end position="59"/>
    </location>
</feature>
<protein>
    <submittedName>
        <fullName evidence="7">LysR family transcriptional regulator</fullName>
    </submittedName>
</protein>
<dbReference type="Pfam" id="PF00126">
    <property type="entry name" value="HTH_1"/>
    <property type="match status" value="1"/>
</dbReference>
<dbReference type="SUPFAM" id="SSF46785">
    <property type="entry name" value="Winged helix' DNA-binding domain"/>
    <property type="match status" value="1"/>
</dbReference>
<proteinExistence type="inferred from homology"/>